<dbReference type="InterPro" id="IPR039422">
    <property type="entry name" value="MarR/SlyA-like"/>
</dbReference>
<dbReference type="GO" id="GO:0003700">
    <property type="term" value="F:DNA-binding transcription factor activity"/>
    <property type="evidence" value="ECO:0007669"/>
    <property type="project" value="InterPro"/>
</dbReference>
<dbReference type="GO" id="GO:0003677">
    <property type="term" value="F:DNA binding"/>
    <property type="evidence" value="ECO:0007669"/>
    <property type="project" value="UniProtKB-KW"/>
</dbReference>
<dbReference type="InterPro" id="IPR036390">
    <property type="entry name" value="WH_DNA-bd_sf"/>
</dbReference>
<gene>
    <name evidence="2" type="ORF">EDF62_0418</name>
</gene>
<organism evidence="2 3">
    <name type="scientific">Leucobacter luti</name>
    <dbReference type="NCBI Taxonomy" id="340320"/>
    <lineage>
        <taxon>Bacteria</taxon>
        <taxon>Bacillati</taxon>
        <taxon>Actinomycetota</taxon>
        <taxon>Actinomycetes</taxon>
        <taxon>Micrococcales</taxon>
        <taxon>Microbacteriaceae</taxon>
        <taxon>Leucobacter</taxon>
    </lineage>
</organism>
<evidence type="ECO:0000313" key="3">
    <source>
        <dbReference type="Proteomes" id="UP000295601"/>
    </source>
</evidence>
<evidence type="ECO:0000313" key="2">
    <source>
        <dbReference type="EMBL" id="TDP95724.1"/>
    </source>
</evidence>
<dbReference type="SUPFAM" id="SSF46785">
    <property type="entry name" value="Winged helix' DNA-binding domain"/>
    <property type="match status" value="1"/>
</dbReference>
<dbReference type="GO" id="GO:0006950">
    <property type="term" value="P:response to stress"/>
    <property type="evidence" value="ECO:0007669"/>
    <property type="project" value="TreeGrafter"/>
</dbReference>
<name>A0A4R6S8K2_9MICO</name>
<keyword evidence="2" id="KW-0238">DNA-binding</keyword>
<dbReference type="EMBL" id="SNYA01000001">
    <property type="protein sequence ID" value="TDP95724.1"/>
    <property type="molecule type" value="Genomic_DNA"/>
</dbReference>
<dbReference type="OrthoDB" id="5065656at2"/>
<dbReference type="Pfam" id="PF12802">
    <property type="entry name" value="MarR_2"/>
    <property type="match status" value="1"/>
</dbReference>
<dbReference type="RefSeq" id="WP_133615597.1">
    <property type="nucleotide sequence ID" value="NZ_SNYA01000001.1"/>
</dbReference>
<dbReference type="SMART" id="SM00347">
    <property type="entry name" value="HTH_MARR"/>
    <property type="match status" value="1"/>
</dbReference>
<feature type="domain" description="HTH marR-type" evidence="1">
    <location>
        <begin position="8"/>
        <end position="148"/>
    </location>
</feature>
<dbReference type="PRINTS" id="PR00598">
    <property type="entry name" value="HTHMARR"/>
</dbReference>
<accession>A0A4R6S8K2</accession>
<dbReference type="PANTHER" id="PTHR33164:SF43">
    <property type="entry name" value="HTH-TYPE TRANSCRIPTIONAL REPRESSOR YETL"/>
    <property type="match status" value="1"/>
</dbReference>
<proteinExistence type="predicted"/>
<dbReference type="InterPro" id="IPR036388">
    <property type="entry name" value="WH-like_DNA-bd_sf"/>
</dbReference>
<dbReference type="AlphaFoldDB" id="A0A4R6S8K2"/>
<evidence type="ECO:0000259" key="1">
    <source>
        <dbReference type="PROSITE" id="PS50995"/>
    </source>
</evidence>
<dbReference type="PROSITE" id="PS50995">
    <property type="entry name" value="HTH_MARR_2"/>
    <property type="match status" value="1"/>
</dbReference>
<sequence length="156" mass="17006">MDEDQANAPDTGAMLLALTRFISHWTSLEFQRSVMLSRSVRLDPTAVRALYILGREGGTATPSAIAEATHLSRPSTSKLLARLADSGLLLRSTQEQDRRSVTVTLTALGQSTFDELFAAGMAMIDAATRDWTPADRGHLNRLLPRFIAALTQTPPQ</sequence>
<protein>
    <submittedName>
        <fullName evidence="2">DNA-binding MarR family transcriptional regulator</fullName>
    </submittedName>
</protein>
<keyword evidence="3" id="KW-1185">Reference proteome</keyword>
<comment type="caution">
    <text evidence="2">The sequence shown here is derived from an EMBL/GenBank/DDBJ whole genome shotgun (WGS) entry which is preliminary data.</text>
</comment>
<dbReference type="Proteomes" id="UP000295601">
    <property type="component" value="Unassembled WGS sequence"/>
</dbReference>
<dbReference type="Gene3D" id="1.10.10.10">
    <property type="entry name" value="Winged helix-like DNA-binding domain superfamily/Winged helix DNA-binding domain"/>
    <property type="match status" value="1"/>
</dbReference>
<reference evidence="2 3" key="1">
    <citation type="submission" date="2019-03" db="EMBL/GenBank/DDBJ databases">
        <title>Genomic analyses of the natural microbiome of Caenorhabditis elegans.</title>
        <authorList>
            <person name="Samuel B."/>
        </authorList>
    </citation>
    <scope>NUCLEOTIDE SEQUENCE [LARGE SCALE GENOMIC DNA]</scope>
    <source>
        <strain evidence="2 3">JUb18</strain>
    </source>
</reference>
<dbReference type="InterPro" id="IPR000835">
    <property type="entry name" value="HTH_MarR-typ"/>
</dbReference>
<dbReference type="PANTHER" id="PTHR33164">
    <property type="entry name" value="TRANSCRIPTIONAL REGULATOR, MARR FAMILY"/>
    <property type="match status" value="1"/>
</dbReference>